<evidence type="ECO:0000313" key="3">
    <source>
        <dbReference type="Proteomes" id="UP001154114"/>
    </source>
</evidence>
<evidence type="ECO:0000259" key="1">
    <source>
        <dbReference type="Pfam" id="PF03015"/>
    </source>
</evidence>
<sequence length="129" mass="15097">MNSALQFFSRREWQFEAARVRRLRGRLAADDAAVFNLDVDSIDWNTHVEAFVAGARRYVLRQRDEDLDTARGRMYRLQLLHYATQLLLAYAACRLAVSTAPAILRAVADNAFLELKFRLLYWQQPHLLW</sequence>
<organism evidence="2 3">
    <name type="scientific">Chrysodeixis includens</name>
    <name type="common">Soybean looper</name>
    <name type="synonym">Pseudoplusia includens</name>
    <dbReference type="NCBI Taxonomy" id="689277"/>
    <lineage>
        <taxon>Eukaryota</taxon>
        <taxon>Metazoa</taxon>
        <taxon>Ecdysozoa</taxon>
        <taxon>Arthropoda</taxon>
        <taxon>Hexapoda</taxon>
        <taxon>Insecta</taxon>
        <taxon>Pterygota</taxon>
        <taxon>Neoptera</taxon>
        <taxon>Endopterygota</taxon>
        <taxon>Lepidoptera</taxon>
        <taxon>Glossata</taxon>
        <taxon>Ditrysia</taxon>
        <taxon>Noctuoidea</taxon>
        <taxon>Noctuidae</taxon>
        <taxon>Plusiinae</taxon>
        <taxon>Chrysodeixis</taxon>
    </lineage>
</organism>
<gene>
    <name evidence="2" type="ORF">CINC_LOCUS9794</name>
</gene>
<dbReference type="CDD" id="cd09071">
    <property type="entry name" value="FAR_C"/>
    <property type="match status" value="1"/>
</dbReference>
<dbReference type="InterPro" id="IPR033640">
    <property type="entry name" value="FAR_C"/>
</dbReference>
<keyword evidence="3" id="KW-1185">Reference proteome</keyword>
<dbReference type="OrthoDB" id="429813at2759"/>
<dbReference type="Proteomes" id="UP001154114">
    <property type="component" value="Chromosome 30"/>
</dbReference>
<evidence type="ECO:0000313" key="2">
    <source>
        <dbReference type="EMBL" id="CAH0601890.1"/>
    </source>
</evidence>
<dbReference type="Pfam" id="PF03015">
    <property type="entry name" value="Sterile"/>
    <property type="match status" value="1"/>
</dbReference>
<feature type="domain" description="Fatty acyl-CoA reductase C-terminal" evidence="1">
    <location>
        <begin position="2"/>
        <end position="61"/>
    </location>
</feature>
<dbReference type="EMBL" id="LR824033">
    <property type="protein sequence ID" value="CAH0601890.1"/>
    <property type="molecule type" value="Genomic_DNA"/>
</dbReference>
<protein>
    <recommendedName>
        <fullName evidence="1">Fatty acyl-CoA reductase C-terminal domain-containing protein</fullName>
    </recommendedName>
</protein>
<accession>A0A9P0BZY3</accession>
<name>A0A9P0BZY3_CHRIL</name>
<proteinExistence type="predicted"/>
<dbReference type="AlphaFoldDB" id="A0A9P0BZY3"/>
<reference evidence="2" key="1">
    <citation type="submission" date="2021-12" db="EMBL/GenBank/DDBJ databases">
        <authorList>
            <person name="King R."/>
        </authorList>
    </citation>
    <scope>NUCLEOTIDE SEQUENCE</scope>
</reference>